<protein>
    <submittedName>
        <fullName evidence="2">Uncharacterized protein</fullName>
    </submittedName>
</protein>
<feature type="compositionally biased region" description="Polar residues" evidence="1">
    <location>
        <begin position="133"/>
        <end position="152"/>
    </location>
</feature>
<comment type="caution">
    <text evidence="2">The sequence shown here is derived from an EMBL/GenBank/DDBJ whole genome shotgun (WGS) entry which is preliminary data.</text>
</comment>
<feature type="compositionally biased region" description="Basic and acidic residues" evidence="1">
    <location>
        <begin position="19"/>
        <end position="36"/>
    </location>
</feature>
<feature type="compositionally biased region" description="Gly residues" evidence="1">
    <location>
        <begin position="1"/>
        <end position="13"/>
    </location>
</feature>
<dbReference type="EMBL" id="JASCZI010273791">
    <property type="protein sequence ID" value="MED6225332.1"/>
    <property type="molecule type" value="Genomic_DNA"/>
</dbReference>
<name>A0ABU6ZTR2_9FABA</name>
<evidence type="ECO:0000256" key="1">
    <source>
        <dbReference type="SAM" id="MobiDB-lite"/>
    </source>
</evidence>
<accession>A0ABU6ZTR2</accession>
<evidence type="ECO:0000313" key="3">
    <source>
        <dbReference type="Proteomes" id="UP001341840"/>
    </source>
</evidence>
<reference evidence="2 3" key="1">
    <citation type="journal article" date="2023" name="Plants (Basel)">
        <title>Bridging the Gap: Combining Genomics and Transcriptomics Approaches to Understand Stylosanthes scabra, an Orphan Legume from the Brazilian Caatinga.</title>
        <authorList>
            <person name="Ferreira-Neto J.R.C."/>
            <person name="da Silva M.D."/>
            <person name="Binneck E."/>
            <person name="de Melo N.F."/>
            <person name="da Silva R.H."/>
            <person name="de Melo A.L.T.M."/>
            <person name="Pandolfi V."/>
            <person name="Bustamante F.O."/>
            <person name="Brasileiro-Vidal A.C."/>
            <person name="Benko-Iseppon A.M."/>
        </authorList>
    </citation>
    <scope>NUCLEOTIDE SEQUENCE [LARGE SCALE GENOMIC DNA]</scope>
    <source>
        <tissue evidence="2">Leaves</tissue>
    </source>
</reference>
<organism evidence="2 3">
    <name type="scientific">Stylosanthes scabra</name>
    <dbReference type="NCBI Taxonomy" id="79078"/>
    <lineage>
        <taxon>Eukaryota</taxon>
        <taxon>Viridiplantae</taxon>
        <taxon>Streptophyta</taxon>
        <taxon>Embryophyta</taxon>
        <taxon>Tracheophyta</taxon>
        <taxon>Spermatophyta</taxon>
        <taxon>Magnoliopsida</taxon>
        <taxon>eudicotyledons</taxon>
        <taxon>Gunneridae</taxon>
        <taxon>Pentapetalae</taxon>
        <taxon>rosids</taxon>
        <taxon>fabids</taxon>
        <taxon>Fabales</taxon>
        <taxon>Fabaceae</taxon>
        <taxon>Papilionoideae</taxon>
        <taxon>50 kb inversion clade</taxon>
        <taxon>dalbergioids sensu lato</taxon>
        <taxon>Dalbergieae</taxon>
        <taxon>Pterocarpus clade</taxon>
        <taxon>Stylosanthes</taxon>
    </lineage>
</organism>
<evidence type="ECO:0000313" key="2">
    <source>
        <dbReference type="EMBL" id="MED6225332.1"/>
    </source>
</evidence>
<feature type="region of interest" description="Disordered" evidence="1">
    <location>
        <begin position="1"/>
        <end position="152"/>
    </location>
</feature>
<dbReference type="Proteomes" id="UP001341840">
    <property type="component" value="Unassembled WGS sequence"/>
</dbReference>
<proteinExistence type="predicted"/>
<sequence length="152" mass="16808">MGRGDAGTSGAGVQGQEINTEKRRADLNEDAAREQEMFWEETLEEALAGAVQNERNLKRPPPSHRSPLRPHQPEDAPNRNTNESNQPPPTIIPHTMRGPSLGTTSRFQDFMPTPRTDGGGARTWPLPHFKLPASTTMHQEWYSGSSNSSPNN</sequence>
<keyword evidence="3" id="KW-1185">Reference proteome</keyword>
<gene>
    <name evidence="2" type="ORF">PIB30_092705</name>
</gene>